<proteinExistence type="predicted"/>
<dbReference type="Pfam" id="PF02894">
    <property type="entry name" value="GFO_IDH_MocA_C"/>
    <property type="match status" value="1"/>
</dbReference>
<feature type="domain" description="Gfo/Idh/MocA-like oxidoreductase C-terminal" evidence="2">
    <location>
        <begin position="138"/>
        <end position="371"/>
    </location>
</feature>
<keyword evidence="4" id="KW-1185">Reference proteome</keyword>
<dbReference type="PANTHER" id="PTHR43377:SF2">
    <property type="entry name" value="BINDING ROSSMANN FOLD OXIDOREDUCTASE, PUTATIVE (AFU_ORTHOLOGUE AFUA_4G00560)-RELATED"/>
    <property type="match status" value="1"/>
</dbReference>
<dbReference type="SUPFAM" id="SSF51735">
    <property type="entry name" value="NAD(P)-binding Rossmann-fold domains"/>
    <property type="match status" value="1"/>
</dbReference>
<organism evidence="3 4">
    <name type="scientific">Oceanotoga teriensis</name>
    <dbReference type="NCBI Taxonomy" id="515440"/>
    <lineage>
        <taxon>Bacteria</taxon>
        <taxon>Thermotogati</taxon>
        <taxon>Thermotogota</taxon>
        <taxon>Thermotogae</taxon>
        <taxon>Petrotogales</taxon>
        <taxon>Petrotogaceae</taxon>
        <taxon>Oceanotoga</taxon>
    </lineage>
</organism>
<dbReference type="Gene3D" id="3.30.360.10">
    <property type="entry name" value="Dihydrodipicolinate Reductase, domain 2"/>
    <property type="match status" value="1"/>
</dbReference>
<accession>A0AA45C7Q1</accession>
<protein>
    <submittedName>
        <fullName evidence="3">Oxidoreductase family protein</fullName>
    </submittedName>
</protein>
<evidence type="ECO:0000313" key="3">
    <source>
        <dbReference type="EMBL" id="PWJ95632.1"/>
    </source>
</evidence>
<evidence type="ECO:0000313" key="4">
    <source>
        <dbReference type="Proteomes" id="UP000245921"/>
    </source>
</evidence>
<dbReference type="SUPFAM" id="SSF55347">
    <property type="entry name" value="Glyceraldehyde-3-phosphate dehydrogenase-like, C-terminal domain"/>
    <property type="match status" value="1"/>
</dbReference>
<dbReference type="GO" id="GO:0000166">
    <property type="term" value="F:nucleotide binding"/>
    <property type="evidence" value="ECO:0007669"/>
    <property type="project" value="InterPro"/>
</dbReference>
<dbReference type="Proteomes" id="UP000245921">
    <property type="component" value="Unassembled WGS sequence"/>
</dbReference>
<dbReference type="PANTHER" id="PTHR43377">
    <property type="entry name" value="BILIVERDIN REDUCTASE A"/>
    <property type="match status" value="1"/>
</dbReference>
<name>A0AA45C7Q1_9BACT</name>
<dbReference type="Gene3D" id="3.40.50.720">
    <property type="entry name" value="NAD(P)-binding Rossmann-like Domain"/>
    <property type="match status" value="1"/>
</dbReference>
<dbReference type="InterPro" id="IPR036291">
    <property type="entry name" value="NAD(P)-bd_dom_sf"/>
</dbReference>
<sequence>MKSAILIGAGQRGIHAYGAYAIEKKEKLKFIAVAEPDEFKREYFKKLHNIDENYSVKDWKNLIKFGKIADFVVISTMDKLHKEPALEFLKLGYDILIEKPVSTNIEDSVEIIKKAKELKRFIMPCYVLRFSEFYSEIKNLIKNNKIGKIISIEQNENIGYFHMAHSYVRGRWNNSIETASIILTKSCHDLDIIQWLIDKPCKSIFSYGNLSLFNSINKPNNSSDKCLECSVEEECPYSAKKLYLNMELKGWPVDTITNDLSYEGRLNALKNTQYGTCVYTCDNNVLDNQTVFMEFEDGINVVFKLNAFTHDKTRIIKISGSHGEIIGNFEKNIIEIFDFINDTKEIINIKPEYVSAHNGSDFKLMDFFINFIDSNKNIDYFNLIESHFMAEAAEISRINKSNIDYLKFKNSFIK</sequence>
<dbReference type="RefSeq" id="WP_206050510.1">
    <property type="nucleotide sequence ID" value="NZ_QGGI01000004.1"/>
</dbReference>
<comment type="caution">
    <text evidence="3">The sequence shown here is derived from an EMBL/GenBank/DDBJ whole genome shotgun (WGS) entry which is preliminary data.</text>
</comment>
<dbReference type="InterPro" id="IPR051450">
    <property type="entry name" value="Gfo/Idh/MocA_Oxidoreductases"/>
</dbReference>
<dbReference type="InterPro" id="IPR004104">
    <property type="entry name" value="Gfo/Idh/MocA-like_OxRdtase_C"/>
</dbReference>
<feature type="domain" description="Gfo/Idh/MocA-like oxidoreductase N-terminal" evidence="1">
    <location>
        <begin position="5"/>
        <end position="123"/>
    </location>
</feature>
<evidence type="ECO:0000259" key="2">
    <source>
        <dbReference type="Pfam" id="PF02894"/>
    </source>
</evidence>
<gene>
    <name evidence="3" type="ORF">C7380_10446</name>
</gene>
<dbReference type="InterPro" id="IPR000683">
    <property type="entry name" value="Gfo/Idh/MocA-like_OxRdtase_N"/>
</dbReference>
<dbReference type="EMBL" id="QGGI01000004">
    <property type="protein sequence ID" value="PWJ95632.1"/>
    <property type="molecule type" value="Genomic_DNA"/>
</dbReference>
<reference evidence="3 4" key="1">
    <citation type="submission" date="2018-05" db="EMBL/GenBank/DDBJ databases">
        <title>Genomic Encyclopedia of Type Strains, Phase IV (KMG-IV): sequencing the most valuable type-strain genomes for metagenomic binning, comparative biology and taxonomic classification.</title>
        <authorList>
            <person name="Goeker M."/>
        </authorList>
    </citation>
    <scope>NUCLEOTIDE SEQUENCE [LARGE SCALE GENOMIC DNA]</scope>
    <source>
        <strain evidence="3 4">DSM 24906</strain>
    </source>
</reference>
<dbReference type="AlphaFoldDB" id="A0AA45C7Q1"/>
<dbReference type="Pfam" id="PF01408">
    <property type="entry name" value="GFO_IDH_MocA"/>
    <property type="match status" value="1"/>
</dbReference>
<evidence type="ECO:0000259" key="1">
    <source>
        <dbReference type="Pfam" id="PF01408"/>
    </source>
</evidence>